<dbReference type="EMBL" id="LVJH01000027">
    <property type="protein sequence ID" value="OAB41757.1"/>
    <property type="molecule type" value="Genomic_DNA"/>
</dbReference>
<feature type="transmembrane region" description="Helical" evidence="1">
    <location>
        <begin position="60"/>
        <end position="81"/>
    </location>
</feature>
<proteinExistence type="predicted"/>
<dbReference type="AlphaFoldDB" id="A0A162LYB3"/>
<feature type="transmembrane region" description="Helical" evidence="1">
    <location>
        <begin position="6"/>
        <end position="27"/>
    </location>
</feature>
<organism evidence="2 3">
    <name type="scientific">Paenibacillus glacialis</name>
    <dbReference type="NCBI Taxonomy" id="494026"/>
    <lineage>
        <taxon>Bacteria</taxon>
        <taxon>Bacillati</taxon>
        <taxon>Bacillota</taxon>
        <taxon>Bacilli</taxon>
        <taxon>Bacillales</taxon>
        <taxon>Paenibacillaceae</taxon>
        <taxon>Paenibacillus</taxon>
    </lineage>
</organism>
<keyword evidence="1" id="KW-0472">Membrane</keyword>
<evidence type="ECO:0000256" key="1">
    <source>
        <dbReference type="SAM" id="Phobius"/>
    </source>
</evidence>
<reference evidence="2 3" key="1">
    <citation type="submission" date="2016-03" db="EMBL/GenBank/DDBJ databases">
        <title>Draft genome sequence of Paenibacillus glacialis DSM 22343.</title>
        <authorList>
            <person name="Shin S.-K."/>
            <person name="Yi H."/>
        </authorList>
    </citation>
    <scope>NUCLEOTIDE SEQUENCE [LARGE SCALE GENOMIC DNA]</scope>
    <source>
        <strain evidence="2 3">DSM 22343</strain>
    </source>
</reference>
<keyword evidence="1" id="KW-0812">Transmembrane</keyword>
<protein>
    <submittedName>
        <fullName evidence="2">Uncharacterized protein</fullName>
    </submittedName>
</protein>
<evidence type="ECO:0000313" key="3">
    <source>
        <dbReference type="Proteomes" id="UP000076967"/>
    </source>
</evidence>
<accession>A0A162LYB3</accession>
<name>A0A162LYB3_9BACL</name>
<dbReference type="Proteomes" id="UP000076967">
    <property type="component" value="Unassembled WGS sequence"/>
</dbReference>
<gene>
    <name evidence="2" type="ORF">PGLA_15930</name>
</gene>
<keyword evidence="3" id="KW-1185">Reference proteome</keyword>
<feature type="transmembrane region" description="Helical" evidence="1">
    <location>
        <begin position="34"/>
        <end position="54"/>
    </location>
</feature>
<comment type="caution">
    <text evidence="2">The sequence shown here is derived from an EMBL/GenBank/DDBJ whole genome shotgun (WGS) entry which is preliminary data.</text>
</comment>
<feature type="transmembrane region" description="Helical" evidence="1">
    <location>
        <begin position="88"/>
        <end position="105"/>
    </location>
</feature>
<keyword evidence="1" id="KW-1133">Transmembrane helix</keyword>
<evidence type="ECO:0000313" key="2">
    <source>
        <dbReference type="EMBL" id="OAB41757.1"/>
    </source>
</evidence>
<sequence length="106" mass="11653">MALGYLVFLFIIIAVISIFSIVLLFVVKDRRSNNAIFIVTAILGVLINYMSVTVLPDNYVVSRIAAGSFGILSIIGIILMYMKKKTMAKVMVAASVVLGVLQLFFF</sequence>